<evidence type="ECO:0000313" key="4">
    <source>
        <dbReference type="Proteomes" id="UP000248764"/>
    </source>
</evidence>
<evidence type="ECO:0000313" key="3">
    <source>
        <dbReference type="EMBL" id="PZF86261.1"/>
    </source>
</evidence>
<sequence>MRPAPDSTRARSGPSPLDEELIDIGELDDARALVTGAAGRIGRAIAVALAEAGAHVLASDVDAAGLAATAGRLGDPHRTRVADLTSEDEITALVTAAAGHLGGLTHVVNCAATTEPGGTILESSTATLDRALAVNTRAPYLVTRAALPHLLEGGHGVFVNIASIHGLVAGAGFAPYAVSKIGLIQLTRQVAVEYGRYGIRCNAVCPGATRSQGEPADEADLQPFRAVVGRIADSGEIADAVVYLAGPRASFVNGAILPVDGGYTAH</sequence>
<dbReference type="SUPFAM" id="SSF51735">
    <property type="entry name" value="NAD(P)-binding Rossmann-fold domains"/>
    <property type="match status" value="1"/>
</dbReference>
<dbReference type="Pfam" id="PF13561">
    <property type="entry name" value="adh_short_C2"/>
    <property type="match status" value="1"/>
</dbReference>
<dbReference type="InterPro" id="IPR036291">
    <property type="entry name" value="NAD(P)-bd_dom_sf"/>
</dbReference>
<dbReference type="PANTHER" id="PTHR43477">
    <property type="entry name" value="DIHYDROANTICAPSIN 7-DEHYDROGENASE"/>
    <property type="match status" value="1"/>
</dbReference>
<dbReference type="FunFam" id="3.40.50.720:FF:000084">
    <property type="entry name" value="Short-chain dehydrogenase reductase"/>
    <property type="match status" value="1"/>
</dbReference>
<dbReference type="GO" id="GO:0016491">
    <property type="term" value="F:oxidoreductase activity"/>
    <property type="evidence" value="ECO:0007669"/>
    <property type="project" value="UniProtKB-KW"/>
</dbReference>
<dbReference type="PRINTS" id="PR00081">
    <property type="entry name" value="GDHRDH"/>
</dbReference>
<gene>
    <name evidence="3" type="ORF">C1I92_01860</name>
</gene>
<dbReference type="CDD" id="cd05233">
    <property type="entry name" value="SDR_c"/>
    <property type="match status" value="1"/>
</dbReference>
<dbReference type="EMBL" id="POTW01000003">
    <property type="protein sequence ID" value="PZF86261.1"/>
    <property type="molecule type" value="Genomic_DNA"/>
</dbReference>
<evidence type="ECO:0000256" key="1">
    <source>
        <dbReference type="ARBA" id="ARBA00006484"/>
    </source>
</evidence>
<accession>A0A2W2BF83</accession>
<name>A0A2W2BF83_9ACTN</name>
<dbReference type="Proteomes" id="UP000248764">
    <property type="component" value="Unassembled WGS sequence"/>
</dbReference>
<dbReference type="Gene3D" id="3.40.50.720">
    <property type="entry name" value="NAD(P)-binding Rossmann-like Domain"/>
    <property type="match status" value="1"/>
</dbReference>
<comment type="similarity">
    <text evidence="1">Belongs to the short-chain dehydrogenases/reductases (SDR) family.</text>
</comment>
<dbReference type="PROSITE" id="PS00061">
    <property type="entry name" value="ADH_SHORT"/>
    <property type="match status" value="1"/>
</dbReference>
<dbReference type="InterPro" id="IPR051122">
    <property type="entry name" value="SDR_DHRS6-like"/>
</dbReference>
<dbReference type="PANTHER" id="PTHR43477:SF1">
    <property type="entry name" value="DIHYDROANTICAPSIN 7-DEHYDROGENASE"/>
    <property type="match status" value="1"/>
</dbReference>
<proteinExistence type="inferred from homology"/>
<reference evidence="3 4" key="1">
    <citation type="submission" date="2018-01" db="EMBL/GenBank/DDBJ databases">
        <title>Draft genome sequence of Jiangella sp. GTF31.</title>
        <authorList>
            <person name="Sahin N."/>
            <person name="Ay H."/>
            <person name="Saygin H."/>
        </authorList>
    </citation>
    <scope>NUCLEOTIDE SEQUENCE [LARGE SCALE GENOMIC DNA]</scope>
    <source>
        <strain evidence="3 4">GTF31</strain>
    </source>
</reference>
<protein>
    <submittedName>
        <fullName evidence="3">3-ketoacyl-ACP reductase</fullName>
    </submittedName>
</protein>
<dbReference type="InterPro" id="IPR020904">
    <property type="entry name" value="Sc_DH/Rdtase_CS"/>
</dbReference>
<dbReference type="AlphaFoldDB" id="A0A2W2BF83"/>
<comment type="caution">
    <text evidence="3">The sequence shown here is derived from an EMBL/GenBank/DDBJ whole genome shotgun (WGS) entry which is preliminary data.</text>
</comment>
<organism evidence="3 4">
    <name type="scientific">Jiangella anatolica</name>
    <dbReference type="NCBI Taxonomy" id="2670374"/>
    <lineage>
        <taxon>Bacteria</taxon>
        <taxon>Bacillati</taxon>
        <taxon>Actinomycetota</taxon>
        <taxon>Actinomycetes</taxon>
        <taxon>Jiangellales</taxon>
        <taxon>Jiangellaceae</taxon>
        <taxon>Jiangella</taxon>
    </lineage>
</organism>
<dbReference type="InterPro" id="IPR002347">
    <property type="entry name" value="SDR_fam"/>
</dbReference>
<keyword evidence="2" id="KW-0560">Oxidoreductase</keyword>
<keyword evidence="4" id="KW-1185">Reference proteome</keyword>
<evidence type="ECO:0000256" key="2">
    <source>
        <dbReference type="ARBA" id="ARBA00023002"/>
    </source>
</evidence>